<protein>
    <submittedName>
        <fullName evidence="1">Acyl-CoA thioesterase</fullName>
    </submittedName>
</protein>
<evidence type="ECO:0000313" key="2">
    <source>
        <dbReference type="Proteomes" id="UP000516093"/>
    </source>
</evidence>
<proteinExistence type="predicted"/>
<dbReference type="KEGG" id="hqi:H9L05_17320"/>
<dbReference type="Pfam" id="PF13279">
    <property type="entry name" value="4HBT_2"/>
    <property type="match status" value="1"/>
</dbReference>
<dbReference type="SUPFAM" id="SSF54637">
    <property type="entry name" value="Thioesterase/thiol ester dehydrase-isomerase"/>
    <property type="match status" value="1"/>
</dbReference>
<evidence type="ECO:0000313" key="1">
    <source>
        <dbReference type="EMBL" id="QNP51706.1"/>
    </source>
</evidence>
<dbReference type="EMBL" id="CP060784">
    <property type="protein sequence ID" value="QNP51706.1"/>
    <property type="molecule type" value="Genomic_DNA"/>
</dbReference>
<dbReference type="InterPro" id="IPR029069">
    <property type="entry name" value="HotDog_dom_sf"/>
</dbReference>
<dbReference type="RefSeq" id="WP_187731983.1">
    <property type="nucleotide sequence ID" value="NZ_CP060784.1"/>
</dbReference>
<name>A0A7H0GTU0_9BACT</name>
<accession>A0A7H0GTU0</accession>
<sequence>MASAVDSITALVKQGSVIVARKREDVYSTERQSVPAVVSNNYSVTLMSEPTPAFRFSRLITVVASDIDELNHVNNVQYVQYVQDTAAAHWLTAIPEGEREQYIWVVLEHRIRYHKPAFLGEELRCTTWVGEVRGPSPSASYASSGPPITCCSAKPKPNGCSWTRSRNGPSAWKRT</sequence>
<reference evidence="1 2" key="1">
    <citation type="submission" date="2020-08" db="EMBL/GenBank/DDBJ databases">
        <title>Genome sequence of Hymenobacter qilianensis JCM 19763T.</title>
        <authorList>
            <person name="Hyun D.-W."/>
            <person name="Bae J.-W."/>
        </authorList>
    </citation>
    <scope>NUCLEOTIDE SEQUENCE [LARGE SCALE GENOMIC DNA]</scope>
    <source>
        <strain evidence="1 2">JCM 19763</strain>
    </source>
</reference>
<dbReference type="CDD" id="cd00586">
    <property type="entry name" value="4HBT"/>
    <property type="match status" value="1"/>
</dbReference>
<gene>
    <name evidence="1" type="ORF">H9L05_17320</name>
</gene>
<keyword evidence="2" id="KW-1185">Reference proteome</keyword>
<dbReference type="Proteomes" id="UP000516093">
    <property type="component" value="Chromosome"/>
</dbReference>
<dbReference type="AlphaFoldDB" id="A0A7H0GTU0"/>
<dbReference type="Gene3D" id="3.10.129.10">
    <property type="entry name" value="Hotdog Thioesterase"/>
    <property type="match status" value="1"/>
</dbReference>
<organism evidence="1 2">
    <name type="scientific">Hymenobacter qilianensis</name>
    <dbReference type="NCBI Taxonomy" id="1385715"/>
    <lineage>
        <taxon>Bacteria</taxon>
        <taxon>Pseudomonadati</taxon>
        <taxon>Bacteroidota</taxon>
        <taxon>Cytophagia</taxon>
        <taxon>Cytophagales</taxon>
        <taxon>Hymenobacteraceae</taxon>
        <taxon>Hymenobacter</taxon>
    </lineage>
</organism>